<name>A0AAE0SSG3_9BIVA</name>
<reference evidence="1" key="3">
    <citation type="submission" date="2023-05" db="EMBL/GenBank/DDBJ databases">
        <authorList>
            <person name="Smith C.H."/>
        </authorList>
    </citation>
    <scope>NUCLEOTIDE SEQUENCE</scope>
    <source>
        <strain evidence="1">CHS0354</strain>
        <tissue evidence="1">Mantle</tissue>
    </source>
</reference>
<evidence type="ECO:0000313" key="2">
    <source>
        <dbReference type="Proteomes" id="UP001195483"/>
    </source>
</evidence>
<gene>
    <name evidence="1" type="ORF">CHS0354_010937</name>
</gene>
<keyword evidence="2" id="KW-1185">Reference proteome</keyword>
<reference evidence="1" key="1">
    <citation type="journal article" date="2021" name="Genome Biol. Evol.">
        <title>A High-Quality Reference Genome for a Parasitic Bivalve with Doubly Uniparental Inheritance (Bivalvia: Unionida).</title>
        <authorList>
            <person name="Smith C.H."/>
        </authorList>
    </citation>
    <scope>NUCLEOTIDE SEQUENCE</scope>
    <source>
        <strain evidence="1">CHS0354</strain>
    </source>
</reference>
<dbReference type="EMBL" id="JAEAOA010000682">
    <property type="protein sequence ID" value="KAK3597306.1"/>
    <property type="molecule type" value="Genomic_DNA"/>
</dbReference>
<protein>
    <submittedName>
        <fullName evidence="1">Uncharacterized protein</fullName>
    </submittedName>
</protein>
<dbReference type="Proteomes" id="UP001195483">
    <property type="component" value="Unassembled WGS sequence"/>
</dbReference>
<evidence type="ECO:0000313" key="1">
    <source>
        <dbReference type="EMBL" id="KAK3597306.1"/>
    </source>
</evidence>
<sequence length="110" mass="12432">MEGLGILFFNIDQLISTLVIFKSSVCIRKPPTSQGTNVELGNESNQECVLFPKSSSDTERSFSMLRQHLQGFEQYYHLDMTLVSPSNFQTLPLPHIQHSKLLRTENTASS</sequence>
<comment type="caution">
    <text evidence="1">The sequence shown here is derived from an EMBL/GenBank/DDBJ whole genome shotgun (WGS) entry which is preliminary data.</text>
</comment>
<proteinExistence type="predicted"/>
<reference evidence="1" key="2">
    <citation type="journal article" date="2021" name="Genome Biol. Evol.">
        <title>Developing a high-quality reference genome for a parasitic bivalve with doubly uniparental inheritance (Bivalvia: Unionida).</title>
        <authorList>
            <person name="Smith C.H."/>
        </authorList>
    </citation>
    <scope>NUCLEOTIDE SEQUENCE</scope>
    <source>
        <strain evidence="1">CHS0354</strain>
        <tissue evidence="1">Mantle</tissue>
    </source>
</reference>
<accession>A0AAE0SSG3</accession>
<dbReference type="AlphaFoldDB" id="A0AAE0SSG3"/>
<organism evidence="1 2">
    <name type="scientific">Potamilus streckersoni</name>
    <dbReference type="NCBI Taxonomy" id="2493646"/>
    <lineage>
        <taxon>Eukaryota</taxon>
        <taxon>Metazoa</taxon>
        <taxon>Spiralia</taxon>
        <taxon>Lophotrochozoa</taxon>
        <taxon>Mollusca</taxon>
        <taxon>Bivalvia</taxon>
        <taxon>Autobranchia</taxon>
        <taxon>Heteroconchia</taxon>
        <taxon>Palaeoheterodonta</taxon>
        <taxon>Unionida</taxon>
        <taxon>Unionoidea</taxon>
        <taxon>Unionidae</taxon>
        <taxon>Ambleminae</taxon>
        <taxon>Lampsilini</taxon>
        <taxon>Potamilus</taxon>
    </lineage>
</organism>